<feature type="region of interest" description="Disordered" evidence="1">
    <location>
        <begin position="218"/>
        <end position="243"/>
    </location>
</feature>
<evidence type="ECO:0000313" key="3">
    <source>
        <dbReference type="EMBL" id="VWO96078.1"/>
    </source>
</evidence>
<feature type="compositionally biased region" description="Acidic residues" evidence="1">
    <location>
        <begin position="92"/>
        <end position="103"/>
    </location>
</feature>
<feature type="compositionally biased region" description="Polar residues" evidence="1">
    <location>
        <begin position="223"/>
        <end position="239"/>
    </location>
</feature>
<feature type="region of interest" description="Disordered" evidence="1">
    <location>
        <begin position="64"/>
        <end position="147"/>
    </location>
</feature>
<dbReference type="AlphaFoldDB" id="A0A5K1JV73"/>
<organism evidence="3">
    <name type="scientific">Ganoderma boninense</name>
    <dbReference type="NCBI Taxonomy" id="34458"/>
    <lineage>
        <taxon>Eukaryota</taxon>
        <taxon>Fungi</taxon>
        <taxon>Dikarya</taxon>
        <taxon>Basidiomycota</taxon>
        <taxon>Agaricomycotina</taxon>
        <taxon>Agaricomycetes</taxon>
        <taxon>Polyporales</taxon>
        <taxon>Polyporaceae</taxon>
        <taxon>Ganoderma</taxon>
    </lineage>
</organism>
<evidence type="ECO:0000256" key="1">
    <source>
        <dbReference type="SAM" id="MobiDB-lite"/>
    </source>
</evidence>
<dbReference type="Pfam" id="PF20149">
    <property type="entry name" value="DUF6532"/>
    <property type="match status" value="1"/>
</dbReference>
<name>A0A5K1JV73_9APHY</name>
<feature type="domain" description="DUF6532" evidence="2">
    <location>
        <begin position="258"/>
        <end position="452"/>
    </location>
</feature>
<dbReference type="InterPro" id="IPR045341">
    <property type="entry name" value="DUF6532"/>
</dbReference>
<protein>
    <submittedName>
        <fullName evidence="3">Pyriculol/pyriculariol biosynthesis cluster transcription factor 1</fullName>
    </submittedName>
</protein>
<accession>A0A5K1JV73</accession>
<gene>
    <name evidence="3" type="primary">G4N2B2</name>
</gene>
<reference evidence="3" key="1">
    <citation type="submission" date="2019-10" db="EMBL/GenBank/DDBJ databases">
        <authorList>
            <person name="Nor Muhammad N."/>
        </authorList>
    </citation>
    <scope>NUCLEOTIDE SEQUENCE</scope>
</reference>
<sequence>MVVPPVQQHSAVPTAAYADRSQHGSIHAGTLPTTTVPARHPGQQPSVPHASLPLQASQSISVNIGHSEDNDDNSFIPAPRLQRPRRAVPFIDSDEDENDEEDRYSEFLSNSGMSGPVHRSDSTGFFPNPKPSSSSSSALAPPTSTMTTYQPLDFDGLYSFADADEVIPESEKTSFRRSRSPNSSSDLNPAPAQRRRVESGFNDLPAEYDDTEYISADSDPAIESQSPGEFITTSKTGSATRKGDCDASMQEILDDASILFKCRMSTEDAYPDILQARTWAKAALTQAAIQHGVIINPDASITRLVTRYSWHLRSEIGKEARIAVKSAKFAFNPATDEEAVRHNQARAQYLLSGRTYAYQDPDQRDGLYEAGAIQEIINTVYYKNRNDDGVIHDNIYRPFPFVGLALILTAVHNSKIHCAIEEWATGTHTKHQFSENKYKTIYANILRDLRTFEAASKEDKILTQNVRRLP</sequence>
<proteinExistence type="predicted"/>
<feature type="compositionally biased region" description="Low complexity" evidence="1">
    <location>
        <begin position="131"/>
        <end position="147"/>
    </location>
</feature>
<evidence type="ECO:0000259" key="2">
    <source>
        <dbReference type="Pfam" id="PF20149"/>
    </source>
</evidence>
<feature type="region of interest" description="Disordered" evidence="1">
    <location>
        <begin position="169"/>
        <end position="196"/>
    </location>
</feature>
<dbReference type="EMBL" id="LR725345">
    <property type="protein sequence ID" value="VWO96078.1"/>
    <property type="molecule type" value="Genomic_DNA"/>
</dbReference>